<reference evidence="2" key="2">
    <citation type="submission" date="2020-09" db="EMBL/GenBank/DDBJ databases">
        <authorList>
            <person name="Sun Q."/>
            <person name="Zhou Y."/>
        </authorList>
    </citation>
    <scope>NUCLEOTIDE SEQUENCE</scope>
    <source>
        <strain evidence="2">CGMCC 1.12360</strain>
    </source>
</reference>
<reference evidence="2" key="1">
    <citation type="journal article" date="2014" name="Int. J. Syst. Evol. Microbiol.">
        <title>Complete genome sequence of Corynebacterium casei LMG S-19264T (=DSM 44701T), isolated from a smear-ripened cheese.</title>
        <authorList>
            <consortium name="US DOE Joint Genome Institute (JGI-PGF)"/>
            <person name="Walter F."/>
            <person name="Albersmeier A."/>
            <person name="Kalinowski J."/>
            <person name="Ruckert C."/>
        </authorList>
    </citation>
    <scope>NUCLEOTIDE SEQUENCE</scope>
    <source>
        <strain evidence="2">CGMCC 1.12360</strain>
    </source>
</reference>
<sequence>MCDDLQNYRKKVNHYLIEHKDQMTIYKLNHNTPITAQDMKMLEDILWKELGTREDYEKDFGVTPITNLVRQIVGLNSKAANEALSWVIRP</sequence>
<keyword evidence="3" id="KW-1185">Reference proteome</keyword>
<feature type="domain" description="EcoEI R protein C-terminal" evidence="1">
    <location>
        <begin position="6"/>
        <end position="84"/>
    </location>
</feature>
<dbReference type="GO" id="GO:0003677">
    <property type="term" value="F:DNA binding"/>
    <property type="evidence" value="ECO:0007669"/>
    <property type="project" value="InterPro"/>
</dbReference>
<evidence type="ECO:0000313" key="2">
    <source>
        <dbReference type="EMBL" id="GFZ78766.1"/>
    </source>
</evidence>
<evidence type="ECO:0000259" key="1">
    <source>
        <dbReference type="Pfam" id="PF08463"/>
    </source>
</evidence>
<accession>A0A8J2TNZ4</accession>
<dbReference type="GO" id="GO:0006304">
    <property type="term" value="P:DNA modification"/>
    <property type="evidence" value="ECO:0007669"/>
    <property type="project" value="InterPro"/>
</dbReference>
<evidence type="ECO:0000313" key="3">
    <source>
        <dbReference type="Proteomes" id="UP000602050"/>
    </source>
</evidence>
<dbReference type="Pfam" id="PF08463">
    <property type="entry name" value="EcoEI_R_C"/>
    <property type="match status" value="1"/>
</dbReference>
<proteinExistence type="predicted"/>
<dbReference type="InterPro" id="IPR013670">
    <property type="entry name" value="EcoEI_R_C_dom"/>
</dbReference>
<name>A0A8J2TNZ4_9BACI</name>
<organism evidence="2 3">
    <name type="scientific">Compostibacillus humi</name>
    <dbReference type="NCBI Taxonomy" id="1245525"/>
    <lineage>
        <taxon>Bacteria</taxon>
        <taxon>Bacillati</taxon>
        <taxon>Bacillota</taxon>
        <taxon>Bacilli</taxon>
        <taxon>Bacillales</taxon>
        <taxon>Bacillaceae</taxon>
        <taxon>Compostibacillus</taxon>
    </lineage>
</organism>
<gene>
    <name evidence="2" type="ORF">GCM10010978_20200</name>
</gene>
<dbReference type="Proteomes" id="UP000602050">
    <property type="component" value="Unassembled WGS sequence"/>
</dbReference>
<dbReference type="GO" id="GO:0003824">
    <property type="term" value="F:catalytic activity"/>
    <property type="evidence" value="ECO:0007669"/>
    <property type="project" value="InterPro"/>
</dbReference>
<comment type="caution">
    <text evidence="2">The sequence shown here is derived from an EMBL/GenBank/DDBJ whole genome shotgun (WGS) entry which is preliminary data.</text>
</comment>
<dbReference type="AlphaFoldDB" id="A0A8J2TNZ4"/>
<dbReference type="EMBL" id="BMEV01000036">
    <property type="protein sequence ID" value="GFZ78766.1"/>
    <property type="molecule type" value="Genomic_DNA"/>
</dbReference>
<protein>
    <recommendedName>
        <fullName evidence="1">EcoEI R protein C-terminal domain-containing protein</fullName>
    </recommendedName>
</protein>